<dbReference type="VEuPathDB" id="TrichDB:TVAG_163980"/>
<reference evidence="2" key="1">
    <citation type="submission" date="2006-10" db="EMBL/GenBank/DDBJ databases">
        <authorList>
            <person name="Amadeo P."/>
            <person name="Zhao Q."/>
            <person name="Wortman J."/>
            <person name="Fraser-Liggett C."/>
            <person name="Carlton J."/>
        </authorList>
    </citation>
    <scope>NUCLEOTIDE SEQUENCE</scope>
    <source>
        <strain evidence="2">G3</strain>
    </source>
</reference>
<dbReference type="InParanoid" id="A2DG75"/>
<evidence type="ECO:0000313" key="3">
    <source>
        <dbReference type="Proteomes" id="UP000001542"/>
    </source>
</evidence>
<dbReference type="AlphaFoldDB" id="A2DG75"/>
<sequence>MSDPMKEQIAILEALKNKKREQLDELQKENDRLETTLKCLQEKKDKVYKDELNKYNSLLVQINECNSAKREYPVEVLYELQKLTYSQDQK</sequence>
<gene>
    <name evidence="2" type="ORF">TVAG_163980</name>
</gene>
<evidence type="ECO:0000313" key="2">
    <source>
        <dbReference type="EMBL" id="EAY20702.1"/>
    </source>
</evidence>
<organism evidence="2 3">
    <name type="scientific">Trichomonas vaginalis (strain ATCC PRA-98 / G3)</name>
    <dbReference type="NCBI Taxonomy" id="412133"/>
    <lineage>
        <taxon>Eukaryota</taxon>
        <taxon>Metamonada</taxon>
        <taxon>Parabasalia</taxon>
        <taxon>Trichomonadida</taxon>
        <taxon>Trichomonadidae</taxon>
        <taxon>Trichomonas</taxon>
    </lineage>
</organism>
<dbReference type="VEuPathDB" id="TrichDB:TVAGG3_0954090"/>
<reference evidence="2" key="2">
    <citation type="journal article" date="2007" name="Science">
        <title>Draft genome sequence of the sexually transmitted pathogen Trichomonas vaginalis.</title>
        <authorList>
            <person name="Carlton J.M."/>
            <person name="Hirt R.P."/>
            <person name="Silva J.C."/>
            <person name="Delcher A.L."/>
            <person name="Schatz M."/>
            <person name="Zhao Q."/>
            <person name="Wortman J.R."/>
            <person name="Bidwell S.L."/>
            <person name="Alsmark U.C.M."/>
            <person name="Besteiro S."/>
            <person name="Sicheritz-Ponten T."/>
            <person name="Noel C.J."/>
            <person name="Dacks J.B."/>
            <person name="Foster P.G."/>
            <person name="Simillion C."/>
            <person name="Van de Peer Y."/>
            <person name="Miranda-Saavedra D."/>
            <person name="Barton G.J."/>
            <person name="Westrop G.D."/>
            <person name="Mueller S."/>
            <person name="Dessi D."/>
            <person name="Fiori P.L."/>
            <person name="Ren Q."/>
            <person name="Paulsen I."/>
            <person name="Zhang H."/>
            <person name="Bastida-Corcuera F.D."/>
            <person name="Simoes-Barbosa A."/>
            <person name="Brown M.T."/>
            <person name="Hayes R.D."/>
            <person name="Mukherjee M."/>
            <person name="Okumura C.Y."/>
            <person name="Schneider R."/>
            <person name="Smith A.J."/>
            <person name="Vanacova S."/>
            <person name="Villalvazo M."/>
            <person name="Haas B.J."/>
            <person name="Pertea M."/>
            <person name="Feldblyum T.V."/>
            <person name="Utterback T.R."/>
            <person name="Shu C.L."/>
            <person name="Osoegawa K."/>
            <person name="de Jong P.J."/>
            <person name="Hrdy I."/>
            <person name="Horvathova L."/>
            <person name="Zubacova Z."/>
            <person name="Dolezal P."/>
            <person name="Malik S.B."/>
            <person name="Logsdon J.M. Jr."/>
            <person name="Henze K."/>
            <person name="Gupta A."/>
            <person name="Wang C.C."/>
            <person name="Dunne R.L."/>
            <person name="Upcroft J.A."/>
            <person name="Upcroft P."/>
            <person name="White O."/>
            <person name="Salzberg S.L."/>
            <person name="Tang P."/>
            <person name="Chiu C.-H."/>
            <person name="Lee Y.-S."/>
            <person name="Embley T.M."/>
            <person name="Coombs G.H."/>
            <person name="Mottram J.C."/>
            <person name="Tachezy J."/>
            <person name="Fraser-Liggett C.M."/>
            <person name="Johnson P.J."/>
        </authorList>
    </citation>
    <scope>NUCLEOTIDE SEQUENCE [LARGE SCALE GENOMIC DNA]</scope>
    <source>
        <strain evidence="2">G3</strain>
    </source>
</reference>
<keyword evidence="3" id="KW-1185">Reference proteome</keyword>
<dbReference type="SMR" id="A2DG75"/>
<dbReference type="EMBL" id="DS113196">
    <property type="protein sequence ID" value="EAY20702.1"/>
    <property type="molecule type" value="Genomic_DNA"/>
</dbReference>
<dbReference type="KEGG" id="tva:5466245"/>
<name>A2DG75_TRIV3</name>
<feature type="coiled-coil region" evidence="1">
    <location>
        <begin position="5"/>
        <end position="50"/>
    </location>
</feature>
<dbReference type="Proteomes" id="UP000001542">
    <property type="component" value="Unassembled WGS sequence"/>
</dbReference>
<proteinExistence type="predicted"/>
<keyword evidence="1" id="KW-0175">Coiled coil</keyword>
<evidence type="ECO:0000256" key="1">
    <source>
        <dbReference type="SAM" id="Coils"/>
    </source>
</evidence>
<dbReference type="RefSeq" id="XP_001581688.1">
    <property type="nucleotide sequence ID" value="XM_001581638.1"/>
</dbReference>
<accession>A2DG75</accession>
<protein>
    <submittedName>
        <fullName evidence="2">Uncharacterized protein</fullName>
    </submittedName>
</protein>